<evidence type="ECO:0000259" key="1">
    <source>
        <dbReference type="Pfam" id="PF00248"/>
    </source>
</evidence>
<keyword evidence="3" id="KW-1185">Reference proteome</keyword>
<evidence type="ECO:0000313" key="3">
    <source>
        <dbReference type="Proteomes" id="UP001152484"/>
    </source>
</evidence>
<protein>
    <recommendedName>
        <fullName evidence="1">NADP-dependent oxidoreductase domain-containing protein</fullName>
    </recommendedName>
</protein>
<dbReference type="Proteomes" id="UP001152484">
    <property type="component" value="Unassembled WGS sequence"/>
</dbReference>
<reference evidence="2" key="1">
    <citation type="submission" date="2022-07" db="EMBL/GenBank/DDBJ databases">
        <authorList>
            <person name="Macas J."/>
            <person name="Novak P."/>
            <person name="Neumann P."/>
        </authorList>
    </citation>
    <scope>NUCLEOTIDE SEQUENCE</scope>
</reference>
<dbReference type="Gene3D" id="3.20.20.100">
    <property type="entry name" value="NADP-dependent oxidoreductase domain"/>
    <property type="match status" value="1"/>
</dbReference>
<name>A0A9P1EGA5_CUSEU</name>
<dbReference type="SUPFAM" id="SSF51430">
    <property type="entry name" value="NAD(P)-linked oxidoreductase"/>
    <property type="match status" value="1"/>
</dbReference>
<dbReference type="InterPro" id="IPR036812">
    <property type="entry name" value="NAD(P)_OxRdtase_dom_sf"/>
</dbReference>
<dbReference type="Pfam" id="PF00248">
    <property type="entry name" value="Aldo_ket_red"/>
    <property type="match status" value="1"/>
</dbReference>
<dbReference type="AlphaFoldDB" id="A0A9P1EGA5"/>
<proteinExistence type="predicted"/>
<organism evidence="2 3">
    <name type="scientific">Cuscuta europaea</name>
    <name type="common">European dodder</name>
    <dbReference type="NCBI Taxonomy" id="41803"/>
    <lineage>
        <taxon>Eukaryota</taxon>
        <taxon>Viridiplantae</taxon>
        <taxon>Streptophyta</taxon>
        <taxon>Embryophyta</taxon>
        <taxon>Tracheophyta</taxon>
        <taxon>Spermatophyta</taxon>
        <taxon>Magnoliopsida</taxon>
        <taxon>eudicotyledons</taxon>
        <taxon>Gunneridae</taxon>
        <taxon>Pentapetalae</taxon>
        <taxon>asterids</taxon>
        <taxon>lamiids</taxon>
        <taxon>Solanales</taxon>
        <taxon>Convolvulaceae</taxon>
        <taxon>Cuscuteae</taxon>
        <taxon>Cuscuta</taxon>
        <taxon>Cuscuta subgen. Cuscuta</taxon>
    </lineage>
</organism>
<evidence type="ECO:0000313" key="2">
    <source>
        <dbReference type="EMBL" id="CAH9103251.1"/>
    </source>
</evidence>
<accession>A0A9P1EGA5</accession>
<sequence length="132" mass="15088">MEMHPGWRNDKMLAACKQNNIHVMAYSPLGSYERDLVHDPVVDKVAKKLNKSPGQVLVKWAIQRGTSTIPKSNHADRIKENISVFEWELPKEDFEALSSISDQRRILDGEDLFVNKTDGPFKSAADLWDHED</sequence>
<dbReference type="EMBL" id="CAMAPE010000045">
    <property type="protein sequence ID" value="CAH9103251.1"/>
    <property type="molecule type" value="Genomic_DNA"/>
</dbReference>
<dbReference type="PROSITE" id="PS00063">
    <property type="entry name" value="ALDOKETO_REDUCTASE_3"/>
    <property type="match status" value="1"/>
</dbReference>
<dbReference type="PANTHER" id="PTHR11732">
    <property type="entry name" value="ALDO/KETO REDUCTASE"/>
    <property type="match status" value="1"/>
</dbReference>
<comment type="caution">
    <text evidence="2">The sequence shown here is derived from an EMBL/GenBank/DDBJ whole genome shotgun (WGS) entry which is preliminary data.</text>
</comment>
<feature type="domain" description="NADP-dependent oxidoreductase" evidence="1">
    <location>
        <begin position="9"/>
        <end position="101"/>
    </location>
</feature>
<dbReference type="InterPro" id="IPR020471">
    <property type="entry name" value="AKR"/>
</dbReference>
<dbReference type="InterPro" id="IPR018170">
    <property type="entry name" value="Aldo/ket_reductase_CS"/>
</dbReference>
<dbReference type="GO" id="GO:0016491">
    <property type="term" value="F:oxidoreductase activity"/>
    <property type="evidence" value="ECO:0007669"/>
    <property type="project" value="InterPro"/>
</dbReference>
<dbReference type="InterPro" id="IPR023210">
    <property type="entry name" value="NADP_OxRdtase_dom"/>
</dbReference>
<gene>
    <name evidence="2" type="ORF">CEURO_LOCUS16049</name>
</gene>
<dbReference type="OrthoDB" id="416253at2759"/>